<dbReference type="PROSITE" id="PS50110">
    <property type="entry name" value="RESPONSE_REGULATORY"/>
    <property type="match status" value="1"/>
</dbReference>
<keyword evidence="1 2" id="KW-0597">Phosphoprotein</keyword>
<dbReference type="SUPFAM" id="SSF52172">
    <property type="entry name" value="CheY-like"/>
    <property type="match status" value="1"/>
</dbReference>
<organism evidence="4 5">
    <name type="scientific">Anaeromyxobacter paludicola</name>
    <dbReference type="NCBI Taxonomy" id="2918171"/>
    <lineage>
        <taxon>Bacteria</taxon>
        <taxon>Pseudomonadati</taxon>
        <taxon>Myxococcota</taxon>
        <taxon>Myxococcia</taxon>
        <taxon>Myxococcales</taxon>
        <taxon>Cystobacterineae</taxon>
        <taxon>Anaeromyxobacteraceae</taxon>
        <taxon>Anaeromyxobacter</taxon>
    </lineage>
</organism>
<sequence>MPTAKPVVLVIDDDPTHLYLTRSLLEDEGLQVHCHEGAFGATQRLRDVEPDLVLLDVNMPGLSGETLAGILRRAEQRRASWAGGAPRGAPIVLYSSNDEDVLRQSVSALGVAGYVCKGDLGMLRERVWRVLGTWARGA</sequence>
<accession>A0ABM7XBT6</accession>
<dbReference type="PANTHER" id="PTHR44591:SF3">
    <property type="entry name" value="RESPONSE REGULATORY DOMAIN-CONTAINING PROTEIN"/>
    <property type="match status" value="1"/>
</dbReference>
<dbReference type="SMART" id="SM00448">
    <property type="entry name" value="REC"/>
    <property type="match status" value="1"/>
</dbReference>
<dbReference type="InterPro" id="IPR050595">
    <property type="entry name" value="Bact_response_regulator"/>
</dbReference>
<evidence type="ECO:0000259" key="3">
    <source>
        <dbReference type="PROSITE" id="PS50110"/>
    </source>
</evidence>
<protein>
    <submittedName>
        <fullName evidence="4">Response regulator</fullName>
    </submittedName>
</protein>
<keyword evidence="5" id="KW-1185">Reference proteome</keyword>
<name>A0ABM7XBT6_9BACT</name>
<feature type="domain" description="Response regulatory" evidence="3">
    <location>
        <begin position="7"/>
        <end position="132"/>
    </location>
</feature>
<dbReference type="Gene3D" id="3.40.50.2300">
    <property type="match status" value="1"/>
</dbReference>
<feature type="modified residue" description="4-aspartylphosphate" evidence="2">
    <location>
        <position position="56"/>
    </location>
</feature>
<dbReference type="EMBL" id="AP025592">
    <property type="protein sequence ID" value="BDG09322.1"/>
    <property type="molecule type" value="Genomic_DNA"/>
</dbReference>
<evidence type="ECO:0000313" key="5">
    <source>
        <dbReference type="Proteomes" id="UP001162734"/>
    </source>
</evidence>
<dbReference type="Pfam" id="PF00072">
    <property type="entry name" value="Response_reg"/>
    <property type="match status" value="1"/>
</dbReference>
<gene>
    <name evidence="4" type="ORF">AMPC_24350</name>
</gene>
<dbReference type="CDD" id="cd00156">
    <property type="entry name" value="REC"/>
    <property type="match status" value="1"/>
</dbReference>
<dbReference type="RefSeq" id="WP_248341435.1">
    <property type="nucleotide sequence ID" value="NZ_AP025592.1"/>
</dbReference>
<dbReference type="InterPro" id="IPR011006">
    <property type="entry name" value="CheY-like_superfamily"/>
</dbReference>
<proteinExistence type="predicted"/>
<evidence type="ECO:0000256" key="2">
    <source>
        <dbReference type="PROSITE-ProRule" id="PRU00169"/>
    </source>
</evidence>
<dbReference type="Proteomes" id="UP001162734">
    <property type="component" value="Chromosome"/>
</dbReference>
<dbReference type="PANTHER" id="PTHR44591">
    <property type="entry name" value="STRESS RESPONSE REGULATOR PROTEIN 1"/>
    <property type="match status" value="1"/>
</dbReference>
<reference evidence="5" key="1">
    <citation type="journal article" date="2022" name="Int. J. Syst. Evol. Microbiol.">
        <title>Anaeromyxobacter oryzae sp. nov., Anaeromyxobacter diazotrophicus sp. nov. and Anaeromyxobacter paludicola sp. nov., isolated from paddy soils.</title>
        <authorList>
            <person name="Itoh H."/>
            <person name="Xu Z."/>
            <person name="Mise K."/>
            <person name="Masuda Y."/>
            <person name="Ushijima N."/>
            <person name="Hayakawa C."/>
            <person name="Shiratori Y."/>
            <person name="Senoo K."/>
        </authorList>
    </citation>
    <scope>NUCLEOTIDE SEQUENCE [LARGE SCALE GENOMIC DNA]</scope>
    <source>
        <strain evidence="5">Red630</strain>
    </source>
</reference>
<evidence type="ECO:0000256" key="1">
    <source>
        <dbReference type="ARBA" id="ARBA00022553"/>
    </source>
</evidence>
<dbReference type="InterPro" id="IPR001789">
    <property type="entry name" value="Sig_transdc_resp-reg_receiver"/>
</dbReference>
<evidence type="ECO:0000313" key="4">
    <source>
        <dbReference type="EMBL" id="BDG09322.1"/>
    </source>
</evidence>